<keyword evidence="6" id="KW-0539">Nucleus</keyword>
<dbReference type="GO" id="GO:0005694">
    <property type="term" value="C:chromosome"/>
    <property type="evidence" value="ECO:0007669"/>
    <property type="project" value="UniProtKB-SubCell"/>
</dbReference>
<protein>
    <submittedName>
        <fullName evidence="11">RxLR effector candidate protein</fullName>
    </submittedName>
</protein>
<dbReference type="InterPro" id="IPR008984">
    <property type="entry name" value="SMAD_FHA_dom_sf"/>
</dbReference>
<evidence type="ECO:0000256" key="9">
    <source>
        <dbReference type="SAM" id="MobiDB-lite"/>
    </source>
</evidence>
<feature type="compositionally biased region" description="Basic and acidic residues" evidence="9">
    <location>
        <begin position="469"/>
        <end position="491"/>
    </location>
</feature>
<feature type="compositionally biased region" description="Basic and acidic residues" evidence="9">
    <location>
        <begin position="68"/>
        <end position="84"/>
    </location>
</feature>
<keyword evidence="7" id="KW-0131">Cell cycle</keyword>
<keyword evidence="5" id="KW-0234">DNA repair</keyword>
<feature type="domain" description="FHA" evidence="10">
    <location>
        <begin position="119"/>
        <end position="180"/>
    </location>
</feature>
<dbReference type="SUPFAM" id="SSF49879">
    <property type="entry name" value="SMAD/FHA domain"/>
    <property type="match status" value="1"/>
</dbReference>
<evidence type="ECO:0000259" key="10">
    <source>
        <dbReference type="PROSITE" id="PS50006"/>
    </source>
</evidence>
<dbReference type="Gene3D" id="2.60.200.20">
    <property type="match status" value="1"/>
</dbReference>
<accession>A0A090BFT7</accession>
<dbReference type="AlphaFoldDB" id="A0A090BFT7"/>
<reference evidence="11" key="1">
    <citation type="journal article" date="2014" name="PLoS Pathog.">
        <title>Expression profiling during Arabidopsis/downy mildew interaction reveals a highly-expressed effector that attenuates responses to salicylic acid.</title>
        <authorList>
            <person name="Asai S."/>
            <person name="Rallapalli G."/>
            <person name="Piquerez S.J.M."/>
            <person name="Caillaud M.C."/>
            <person name="Furzer O.J."/>
            <person name="Ishaque N."/>
            <person name="Wirthmueller L."/>
            <person name="Fabro G."/>
            <person name="Shirasu K."/>
            <person name="Jones J.D.G."/>
        </authorList>
    </citation>
    <scope>NUCLEOTIDE SEQUENCE</scope>
    <source>
        <strain evidence="11">Emoy2</strain>
    </source>
</reference>
<dbReference type="CDD" id="cd22667">
    <property type="entry name" value="FHA_NBN"/>
    <property type="match status" value="1"/>
</dbReference>
<dbReference type="GO" id="GO:0000724">
    <property type="term" value="P:double-strand break repair via homologous recombination"/>
    <property type="evidence" value="ECO:0007669"/>
    <property type="project" value="TreeGrafter"/>
</dbReference>
<dbReference type="InterPro" id="IPR000253">
    <property type="entry name" value="FHA_dom"/>
</dbReference>
<keyword evidence="3" id="KW-0158">Chromosome</keyword>
<name>A0A090BFT7_HYAAE</name>
<dbReference type="Gene3D" id="3.40.50.1010">
    <property type="entry name" value="5'-nuclease"/>
    <property type="match status" value="1"/>
</dbReference>
<feature type="region of interest" description="Disordered" evidence="9">
    <location>
        <begin position="451"/>
        <end position="491"/>
    </location>
</feature>
<evidence type="ECO:0000256" key="1">
    <source>
        <dbReference type="ARBA" id="ARBA00004123"/>
    </source>
</evidence>
<sequence>MLNARTGDGDFYSSLSHVRNVLRKDIWVMGYRGTVSGDLQQLASRVIWMDSLWSKVKSNQHDTSSYDQGRRDEGRKDRGRRDEAPWFEDHQGSKMWVLDVIADTSDGADTTFYLVAGEWTVGRKHCHLSFLGDSSISRTHALIRVGALTSDQLGDPSTRPALELVDTNSRFGSFVNQEKCIGTRRLQSGDEVSFGAKKTVLRVRYQVVVLVASRIQRSSCVQVNDACQCTGMHLIAAPSKDATHCIMDQGHIVATVKVLWALVYNQPVVCTQWLYAILNRSRLSDPLPRCEDYLPASPSLPSVERNYLPDPLRKTLFRGYAVVFLTPQSMQELIPAMDGVVVTAYEEVDGDDLILREMDSLASSKQILLVEPLQVAGSSCTAGQSGQQASALNNPPCSIDIVERRVKLFAAMGAVFTSVQELAACVIFVKSPTSLNDTAFNHNLASYSKSSIQRGSSPERLSVQSTSTVDHKNKKDETKQENKDKEFDHDATMEENYKQLSSPHYEGAEVMWLSLNVHYLLVLSRDFVSAGQIKGCNASTDPNINAMQLSTRELRGQGIILQGLNDEQELTLTNVFLMPRLRELTPSKSRGVDLSAWKSSRLLRQHDMKPKQHDDSGEPVVMSCKLVVKKRESFTQSMEGGNGLVNYKRFKKQIGCGSRASLFPQQTIVSIVNNADRVAFHGNLDIMEEQERIAEELFAMGEGRAKTKLFQTS</sequence>
<dbReference type="GO" id="GO:0003684">
    <property type="term" value="F:damaged DNA binding"/>
    <property type="evidence" value="ECO:0007669"/>
    <property type="project" value="TreeGrafter"/>
</dbReference>
<keyword evidence="4" id="KW-0227">DNA damage</keyword>
<organism evidence="11">
    <name type="scientific">Hyaloperonospora arabidopsidis (strain Emoy2)</name>
    <name type="common">Downy mildew agent</name>
    <name type="synonym">Peronospora arabidopsidis</name>
    <dbReference type="NCBI Taxonomy" id="559515"/>
    <lineage>
        <taxon>Eukaryota</taxon>
        <taxon>Sar</taxon>
        <taxon>Stramenopiles</taxon>
        <taxon>Oomycota</taxon>
        <taxon>Peronosporomycetes</taxon>
        <taxon>Peronosporales</taxon>
        <taxon>Peronosporaceae</taxon>
        <taxon>Hyaloperonospora</taxon>
    </lineage>
</organism>
<dbReference type="GO" id="GO:0030870">
    <property type="term" value="C:Mre11 complex"/>
    <property type="evidence" value="ECO:0007669"/>
    <property type="project" value="InterPro"/>
</dbReference>
<dbReference type="InterPro" id="IPR036420">
    <property type="entry name" value="BRCT_dom_sf"/>
</dbReference>
<dbReference type="FunFam" id="2.60.200.20:FF:000017">
    <property type="entry name" value="Nibrin"/>
    <property type="match status" value="1"/>
</dbReference>
<evidence type="ECO:0000313" key="11">
    <source>
        <dbReference type="EMBL" id="BAP69120.1"/>
    </source>
</evidence>
<dbReference type="InterPro" id="IPR040227">
    <property type="entry name" value="Nibrin-rel"/>
</dbReference>
<dbReference type="GO" id="GO:0007095">
    <property type="term" value="P:mitotic G2 DNA damage checkpoint signaling"/>
    <property type="evidence" value="ECO:0007669"/>
    <property type="project" value="InterPro"/>
</dbReference>
<dbReference type="SUPFAM" id="SSF52113">
    <property type="entry name" value="BRCT domain"/>
    <property type="match status" value="1"/>
</dbReference>
<dbReference type="SMART" id="SM00240">
    <property type="entry name" value="FHA"/>
    <property type="match status" value="1"/>
</dbReference>
<evidence type="ECO:0000256" key="6">
    <source>
        <dbReference type="ARBA" id="ARBA00023242"/>
    </source>
</evidence>
<evidence type="ECO:0000256" key="2">
    <source>
        <dbReference type="ARBA" id="ARBA00004286"/>
    </source>
</evidence>
<comment type="subcellular location">
    <subcellularLocation>
        <location evidence="2">Chromosome</location>
    </subcellularLocation>
    <subcellularLocation>
        <location evidence="1">Nucleus</location>
    </subcellularLocation>
</comment>
<proteinExistence type="evidence at transcript level"/>
<dbReference type="PANTHER" id="PTHR12162:SF0">
    <property type="entry name" value="NIBRIN"/>
    <property type="match status" value="1"/>
</dbReference>
<comment type="similarity">
    <text evidence="8">Belongs to the Nibrin family.</text>
</comment>
<evidence type="ECO:0000256" key="4">
    <source>
        <dbReference type="ARBA" id="ARBA00022763"/>
    </source>
</evidence>
<evidence type="ECO:0000256" key="8">
    <source>
        <dbReference type="ARBA" id="ARBA00044757"/>
    </source>
</evidence>
<evidence type="ECO:0000256" key="5">
    <source>
        <dbReference type="ARBA" id="ARBA00023204"/>
    </source>
</evidence>
<evidence type="ECO:0000256" key="3">
    <source>
        <dbReference type="ARBA" id="ARBA00022454"/>
    </source>
</evidence>
<evidence type="ECO:0000256" key="7">
    <source>
        <dbReference type="ARBA" id="ARBA00023306"/>
    </source>
</evidence>
<dbReference type="PROSITE" id="PS50006">
    <property type="entry name" value="FHA_DOMAIN"/>
    <property type="match status" value="1"/>
</dbReference>
<dbReference type="PANTHER" id="PTHR12162">
    <property type="entry name" value="NIBRIN-RELATED"/>
    <property type="match status" value="1"/>
</dbReference>
<feature type="region of interest" description="Disordered" evidence="9">
    <location>
        <begin position="60"/>
        <end position="84"/>
    </location>
</feature>
<dbReference type="Pfam" id="PF00498">
    <property type="entry name" value="FHA"/>
    <property type="match status" value="1"/>
</dbReference>
<dbReference type="Gene3D" id="3.40.50.10190">
    <property type="entry name" value="BRCT domain"/>
    <property type="match status" value="1"/>
</dbReference>
<gene>
    <name evidence="11" type="primary">HaRxLL459b</name>
</gene>
<dbReference type="EMBL" id="AB922544">
    <property type="protein sequence ID" value="BAP69120.1"/>
    <property type="molecule type" value="mRNA"/>
</dbReference>